<feature type="transmembrane region" description="Helical" evidence="1">
    <location>
        <begin position="110"/>
        <end position="132"/>
    </location>
</feature>
<evidence type="ECO:0000256" key="1">
    <source>
        <dbReference type="SAM" id="Phobius"/>
    </source>
</evidence>
<keyword evidence="1" id="KW-0472">Membrane</keyword>
<dbReference type="KEGG" id="ccjz:ccrud_02390"/>
<keyword evidence="1" id="KW-0812">Transmembrane</keyword>
<sequence length="175" mass="19861">MRSDRYHLLPDILLILAGVAGWFLFSYMAAEDLFASAEQHLSSPIWFFVFLFLICGVSIGVFSLIFSVFFDAGKWWVQVLLILAGVGLCGLAQWWFWLDAGQPIIFHPGYLLWIVALGAGFSGVFSLVWGIFRRAPITRPRPAQRFRMCGAWLRKFWFIPTLIVLAVVIWVAVAS</sequence>
<dbReference type="Proteomes" id="UP000076929">
    <property type="component" value="Chromosome"/>
</dbReference>
<dbReference type="STRING" id="1652495.ccrud_02390"/>
<protein>
    <submittedName>
        <fullName evidence="2">Uncharacterized protein</fullName>
    </submittedName>
</protein>
<feature type="transmembrane region" description="Helical" evidence="1">
    <location>
        <begin position="45"/>
        <end position="70"/>
    </location>
</feature>
<dbReference type="OrthoDB" id="9989275at2"/>
<evidence type="ECO:0000313" key="3">
    <source>
        <dbReference type="Proteomes" id="UP000076929"/>
    </source>
</evidence>
<dbReference type="RefSeq" id="WP_066564347.1">
    <property type="nucleotide sequence ID" value="NZ_CP015622.1"/>
</dbReference>
<reference evidence="2 3" key="1">
    <citation type="submission" date="2016-05" db="EMBL/GenBank/DDBJ databases">
        <title>Complete genome sequence of Corynebacterium crudilactis, a new Corynebacterium species isolated from raw cow's milk.</title>
        <authorList>
            <person name="Christian R."/>
            <person name="Zimmermann J."/>
            <person name="Lipski A."/>
            <person name="Kalinowski J."/>
        </authorList>
    </citation>
    <scope>NUCLEOTIDE SEQUENCE [LARGE SCALE GENOMIC DNA]</scope>
    <source>
        <strain evidence="2 3">JZ16</strain>
    </source>
</reference>
<organism evidence="2 3">
    <name type="scientific">Corynebacterium crudilactis</name>
    <dbReference type="NCBI Taxonomy" id="1652495"/>
    <lineage>
        <taxon>Bacteria</taxon>
        <taxon>Bacillati</taxon>
        <taxon>Actinomycetota</taxon>
        <taxon>Actinomycetes</taxon>
        <taxon>Mycobacteriales</taxon>
        <taxon>Corynebacteriaceae</taxon>
        <taxon>Corynebacterium</taxon>
    </lineage>
</organism>
<accession>A0A172QR70</accession>
<keyword evidence="3" id="KW-1185">Reference proteome</keyword>
<dbReference type="EMBL" id="CP015622">
    <property type="protein sequence ID" value="ANE03172.1"/>
    <property type="molecule type" value="Genomic_DNA"/>
</dbReference>
<feature type="transmembrane region" description="Helical" evidence="1">
    <location>
        <begin position="12"/>
        <end position="30"/>
    </location>
</feature>
<name>A0A172QR70_9CORY</name>
<feature type="transmembrane region" description="Helical" evidence="1">
    <location>
        <begin position="152"/>
        <end position="173"/>
    </location>
</feature>
<feature type="transmembrane region" description="Helical" evidence="1">
    <location>
        <begin position="77"/>
        <end position="98"/>
    </location>
</feature>
<dbReference type="AlphaFoldDB" id="A0A172QR70"/>
<evidence type="ECO:0000313" key="2">
    <source>
        <dbReference type="EMBL" id="ANE03172.1"/>
    </source>
</evidence>
<proteinExistence type="predicted"/>
<keyword evidence="1" id="KW-1133">Transmembrane helix</keyword>
<gene>
    <name evidence="2" type="ORF">ccrud_02390</name>
</gene>